<sequence>MTDSASSDTRSRLVRMIEAGVPRKAVRDLANRLTWGRGAPLSDECIWIDPRQVDRAYARGGPQVYKRRHSGTVADGDWDLSWRPVDEMTKIRACVRHFVKGESWEETGIFEEMMRRIDRHGIFDGCRTLDDVRRRYAAIDRMYDDIARTRRLQPVRERPEAFRREHGGILVHIDRDGLPMLAGNGNHRMAIARILGLERIPAQLGAIHRRAVEAGEMVRLRSPDPA</sequence>
<accession>X7F1Y6</accession>
<dbReference type="eggNOG" id="ENOG502ZBHT">
    <property type="taxonomic scope" value="Bacteria"/>
</dbReference>
<proteinExistence type="predicted"/>
<dbReference type="EMBL" id="JAME01000054">
    <property type="protein sequence ID" value="ETX26800.1"/>
    <property type="molecule type" value="Genomic_DNA"/>
</dbReference>
<evidence type="ECO:0000313" key="2">
    <source>
        <dbReference type="Proteomes" id="UP000023430"/>
    </source>
</evidence>
<dbReference type="AlphaFoldDB" id="X7F1Y6"/>
<organism evidence="1 2">
    <name type="scientific">Roseivivax isoporae LMG 25204</name>
    <dbReference type="NCBI Taxonomy" id="1449351"/>
    <lineage>
        <taxon>Bacteria</taxon>
        <taxon>Pseudomonadati</taxon>
        <taxon>Pseudomonadota</taxon>
        <taxon>Alphaproteobacteria</taxon>
        <taxon>Rhodobacterales</taxon>
        <taxon>Roseobacteraceae</taxon>
        <taxon>Roseivivax</taxon>
    </lineage>
</organism>
<comment type="caution">
    <text evidence="1">The sequence shown here is derived from an EMBL/GenBank/DDBJ whole genome shotgun (WGS) entry which is preliminary data.</text>
</comment>
<name>X7F1Y6_9RHOB</name>
<keyword evidence="2" id="KW-1185">Reference proteome</keyword>
<reference evidence="1 2" key="1">
    <citation type="submission" date="2014-01" db="EMBL/GenBank/DDBJ databases">
        <title>Roseivivax isoporae LMG 25204 Genome Sequencing.</title>
        <authorList>
            <person name="Lai Q."/>
            <person name="Li G."/>
            <person name="Shao Z."/>
        </authorList>
    </citation>
    <scope>NUCLEOTIDE SEQUENCE [LARGE SCALE GENOMIC DNA]</scope>
    <source>
        <strain evidence="1 2">LMG 25204</strain>
    </source>
</reference>
<dbReference type="STRING" id="1449351.RISW2_19085"/>
<dbReference type="RefSeq" id="WP_043774791.1">
    <property type="nucleotide sequence ID" value="NZ_JAME01000054.1"/>
</dbReference>
<evidence type="ECO:0000313" key="1">
    <source>
        <dbReference type="EMBL" id="ETX26800.1"/>
    </source>
</evidence>
<dbReference type="Proteomes" id="UP000023430">
    <property type="component" value="Unassembled WGS sequence"/>
</dbReference>
<evidence type="ECO:0008006" key="3">
    <source>
        <dbReference type="Google" id="ProtNLM"/>
    </source>
</evidence>
<gene>
    <name evidence="1" type="ORF">RISW2_19085</name>
</gene>
<protein>
    <recommendedName>
        <fullName evidence="3">ParB/Sulfiredoxin domain-containing protein</fullName>
    </recommendedName>
</protein>